<organism evidence="2 3">
    <name type="scientific">Microscilla marina ATCC 23134</name>
    <dbReference type="NCBI Taxonomy" id="313606"/>
    <lineage>
        <taxon>Bacteria</taxon>
        <taxon>Pseudomonadati</taxon>
        <taxon>Bacteroidota</taxon>
        <taxon>Cytophagia</taxon>
        <taxon>Cytophagales</taxon>
        <taxon>Microscillaceae</taxon>
        <taxon>Microscilla</taxon>
    </lineage>
</organism>
<dbReference type="GO" id="GO:0006644">
    <property type="term" value="P:phospholipid metabolic process"/>
    <property type="evidence" value="ECO:0007669"/>
    <property type="project" value="TreeGrafter"/>
</dbReference>
<dbReference type="AlphaFoldDB" id="A1ZS30"/>
<evidence type="ECO:0000313" key="3">
    <source>
        <dbReference type="Proteomes" id="UP000004095"/>
    </source>
</evidence>
<accession>A1ZS30</accession>
<keyword evidence="3" id="KW-1185">Reference proteome</keyword>
<evidence type="ECO:0000259" key="1">
    <source>
        <dbReference type="PROSITE" id="PS51704"/>
    </source>
</evidence>
<dbReference type="eggNOG" id="COG0584">
    <property type="taxonomic scope" value="Bacteria"/>
</dbReference>
<dbReference type="GO" id="GO:0008889">
    <property type="term" value="F:glycerophosphodiester phosphodiesterase activity"/>
    <property type="evidence" value="ECO:0007669"/>
    <property type="project" value="TreeGrafter"/>
</dbReference>
<dbReference type="Gene3D" id="3.20.20.190">
    <property type="entry name" value="Phosphatidylinositol (PI) phosphodiesterase"/>
    <property type="match status" value="1"/>
</dbReference>
<dbReference type="PROSITE" id="PS51704">
    <property type="entry name" value="GP_PDE"/>
    <property type="match status" value="1"/>
</dbReference>
<dbReference type="EMBL" id="AAWS01000030">
    <property type="protein sequence ID" value="EAY26753.1"/>
    <property type="molecule type" value="Genomic_DNA"/>
</dbReference>
<evidence type="ECO:0000313" key="2">
    <source>
        <dbReference type="EMBL" id="EAY26753.1"/>
    </source>
</evidence>
<dbReference type="Pfam" id="PF03009">
    <property type="entry name" value="GDPD"/>
    <property type="match status" value="1"/>
</dbReference>
<dbReference type="PANTHER" id="PTHR46320">
    <property type="entry name" value="GLYCEROPHOSPHODIESTER PHOSPHODIESTERASE 1"/>
    <property type="match status" value="1"/>
</dbReference>
<protein>
    <submittedName>
        <fullName evidence="2">Glycerophosphoryl diester phosphodiesterase</fullName>
    </submittedName>
</protein>
<dbReference type="SUPFAM" id="SSF51695">
    <property type="entry name" value="PLC-like phosphodiesterases"/>
    <property type="match status" value="1"/>
</dbReference>
<gene>
    <name evidence="2" type="ORF">M23134_00719</name>
</gene>
<reference evidence="2 3" key="1">
    <citation type="submission" date="2007-01" db="EMBL/GenBank/DDBJ databases">
        <authorList>
            <person name="Haygood M."/>
            <person name="Podell S."/>
            <person name="Anderson C."/>
            <person name="Hopkinson B."/>
            <person name="Roe K."/>
            <person name="Barbeau K."/>
            <person name="Gaasterland T."/>
            <person name="Ferriera S."/>
            <person name="Johnson J."/>
            <person name="Kravitz S."/>
            <person name="Beeson K."/>
            <person name="Sutton G."/>
            <person name="Rogers Y.-H."/>
            <person name="Friedman R."/>
            <person name="Frazier M."/>
            <person name="Venter J.C."/>
        </authorList>
    </citation>
    <scope>NUCLEOTIDE SEQUENCE [LARGE SCALE GENOMIC DNA]</scope>
    <source>
        <strain evidence="2 3">ATCC 23134</strain>
    </source>
</reference>
<dbReference type="CDD" id="cd08566">
    <property type="entry name" value="GDPD_AtGDE_like"/>
    <property type="match status" value="1"/>
</dbReference>
<dbReference type="GO" id="GO:0070291">
    <property type="term" value="P:N-acylethanolamine metabolic process"/>
    <property type="evidence" value="ECO:0007669"/>
    <property type="project" value="TreeGrafter"/>
</dbReference>
<name>A1ZS30_MICM2</name>
<proteinExistence type="predicted"/>
<dbReference type="Proteomes" id="UP000004095">
    <property type="component" value="Unassembled WGS sequence"/>
</dbReference>
<dbReference type="InterPro" id="IPR017946">
    <property type="entry name" value="PLC-like_Pdiesterase_TIM-brl"/>
</dbReference>
<sequence>MKLPQLNKTFNRLSIVIFVWLWVGTQAGQAQHYLKIKSVKQLYAFFERTPDRIPMVSAHRGGPSDGYPENCLATFQKVINAHPALIECDIRTTKDQQLVMMHDRTLDRTTNGTGRVNDHTLAQLKKLKLKDNQGNLTNFKIPTLKETLLWTKDKTVLTLDIKRGVNGKQLVDMIRETRTEASVVLIVYNLKDALKYHILHPKLMMSVSLRKPEDLNDLKKAGIPFQKLMAFVGVGKFKEDAQGDFSLKLRTDVIKAAHQQNLSCTVGTMYSIDKAGKHDATVYQTIIKKLGGDILATDAPQVAYDAIHSVAPAKSSKQRYYQKK</sequence>
<dbReference type="GO" id="GO:0005886">
    <property type="term" value="C:plasma membrane"/>
    <property type="evidence" value="ECO:0007669"/>
    <property type="project" value="TreeGrafter"/>
</dbReference>
<dbReference type="OrthoDB" id="384721at2"/>
<feature type="domain" description="GP-PDE" evidence="1">
    <location>
        <begin position="54"/>
        <end position="307"/>
    </location>
</feature>
<dbReference type="RefSeq" id="WP_002700248.1">
    <property type="nucleotide sequence ID" value="NZ_AAWS01000030.1"/>
</dbReference>
<dbReference type="PANTHER" id="PTHR46320:SF1">
    <property type="entry name" value="GLYCEROPHOSPHODIESTER PHOSPHODIESTERASE 1"/>
    <property type="match status" value="1"/>
</dbReference>
<comment type="caution">
    <text evidence="2">The sequence shown here is derived from an EMBL/GenBank/DDBJ whole genome shotgun (WGS) entry which is preliminary data.</text>
</comment>
<dbReference type="InterPro" id="IPR030395">
    <property type="entry name" value="GP_PDE_dom"/>
</dbReference>
<dbReference type="GO" id="GO:0006580">
    <property type="term" value="P:ethanolamine metabolic process"/>
    <property type="evidence" value="ECO:0007669"/>
    <property type="project" value="TreeGrafter"/>
</dbReference>